<dbReference type="InterPro" id="IPR036188">
    <property type="entry name" value="FAD/NAD-bd_sf"/>
</dbReference>
<dbReference type="SUPFAM" id="SSF51905">
    <property type="entry name" value="FAD/NAD(P)-binding domain"/>
    <property type="match status" value="1"/>
</dbReference>
<dbReference type="PANTHER" id="PTHR11552:SF138">
    <property type="entry name" value="DEHYDROGENASE PKFF-RELATED"/>
    <property type="match status" value="1"/>
</dbReference>
<dbReference type="AlphaFoldDB" id="A0A8H4QDN0"/>
<dbReference type="Proteomes" id="UP000562929">
    <property type="component" value="Unassembled WGS sequence"/>
</dbReference>
<comment type="similarity">
    <text evidence="1">Belongs to the GMC oxidoreductase family.</text>
</comment>
<proteinExistence type="inferred from homology"/>
<protein>
    <submittedName>
        <fullName evidence="3">Choline dehydrogenase</fullName>
    </submittedName>
</protein>
<evidence type="ECO:0000313" key="4">
    <source>
        <dbReference type="Proteomes" id="UP000562929"/>
    </source>
</evidence>
<dbReference type="GO" id="GO:0044550">
    <property type="term" value="P:secondary metabolite biosynthetic process"/>
    <property type="evidence" value="ECO:0007669"/>
    <property type="project" value="TreeGrafter"/>
</dbReference>
<dbReference type="InterPro" id="IPR007867">
    <property type="entry name" value="GMC_OxRtase_C"/>
</dbReference>
<dbReference type="EMBL" id="JAACLJ010000001">
    <property type="protein sequence ID" value="KAF4595611.1"/>
    <property type="molecule type" value="Genomic_DNA"/>
</dbReference>
<dbReference type="InterPro" id="IPR012132">
    <property type="entry name" value="GMC_OxRdtase"/>
</dbReference>
<dbReference type="GO" id="GO:0016614">
    <property type="term" value="F:oxidoreductase activity, acting on CH-OH group of donors"/>
    <property type="evidence" value="ECO:0007669"/>
    <property type="project" value="InterPro"/>
</dbReference>
<dbReference type="Gene3D" id="3.50.50.60">
    <property type="entry name" value="FAD/NAD(P)-binding domain"/>
    <property type="match status" value="2"/>
</dbReference>
<gene>
    <name evidence="3" type="ORF">GQ602_001224</name>
</gene>
<dbReference type="GO" id="GO:0050660">
    <property type="term" value="F:flavin adenine dinucleotide binding"/>
    <property type="evidence" value="ECO:0007669"/>
    <property type="project" value="InterPro"/>
</dbReference>
<reference evidence="3 4" key="1">
    <citation type="journal article" date="2020" name="G3 (Bethesda)">
        <title>Genetic Underpinnings of Host Manipulation by Ophiocordyceps as Revealed by Comparative Transcriptomics.</title>
        <authorList>
            <person name="Will I."/>
            <person name="Das B."/>
            <person name="Trinh T."/>
            <person name="Brachmann A."/>
            <person name="Ohm R.A."/>
            <person name="de Bekker C."/>
        </authorList>
    </citation>
    <scope>NUCLEOTIDE SEQUENCE [LARGE SCALE GENOMIC DNA]</scope>
    <source>
        <strain evidence="3 4">EC05</strain>
    </source>
</reference>
<sequence length="256" mass="28445">MFMELLIVSGVGPIDTLRQFDIPVVKGLAGVGQNMWDRVMFGNGRVFPARYRHGFSSETRDALDGFPSDWTEIEYLPGDGLHRKLSQTHHHAQPLDGRQYATILGALVAPLSRGNVTIRSASALDPPVIQPNWLSDPADQTMAVALFRRMREVWDSPGLWHMTEGPEYFPGAEVESDSDILDTIRGIRRVRARWGRPDDEMAVVDSRGRVLGVEGLRVVDASAMPILPPGHPQSTVFALAEKIAEDIVETQREKGR</sequence>
<comment type="caution">
    <text evidence="3">The sequence shown here is derived from an EMBL/GenBank/DDBJ whole genome shotgun (WGS) entry which is preliminary data.</text>
</comment>
<dbReference type="OrthoDB" id="269227at2759"/>
<evidence type="ECO:0000259" key="2">
    <source>
        <dbReference type="Pfam" id="PF05199"/>
    </source>
</evidence>
<dbReference type="PANTHER" id="PTHR11552">
    <property type="entry name" value="GLUCOSE-METHANOL-CHOLINE GMC OXIDOREDUCTASE"/>
    <property type="match status" value="1"/>
</dbReference>
<organism evidence="3 4">
    <name type="scientific">Ophiocordyceps camponoti-floridani</name>
    <dbReference type="NCBI Taxonomy" id="2030778"/>
    <lineage>
        <taxon>Eukaryota</taxon>
        <taxon>Fungi</taxon>
        <taxon>Dikarya</taxon>
        <taxon>Ascomycota</taxon>
        <taxon>Pezizomycotina</taxon>
        <taxon>Sordariomycetes</taxon>
        <taxon>Hypocreomycetidae</taxon>
        <taxon>Hypocreales</taxon>
        <taxon>Ophiocordycipitaceae</taxon>
        <taxon>Ophiocordyceps</taxon>
    </lineage>
</organism>
<dbReference type="SUPFAM" id="SSF54373">
    <property type="entry name" value="FAD-linked reductases, C-terminal domain"/>
    <property type="match status" value="1"/>
</dbReference>
<keyword evidence="4" id="KW-1185">Reference proteome</keyword>
<dbReference type="Pfam" id="PF05199">
    <property type="entry name" value="GMC_oxred_C"/>
    <property type="match status" value="1"/>
</dbReference>
<evidence type="ECO:0000313" key="3">
    <source>
        <dbReference type="EMBL" id="KAF4595611.1"/>
    </source>
</evidence>
<dbReference type="Gene3D" id="3.30.560.10">
    <property type="entry name" value="Glucose Oxidase, domain 3"/>
    <property type="match status" value="1"/>
</dbReference>
<name>A0A8H4QDN0_9HYPO</name>
<accession>A0A8H4QDN0</accession>
<evidence type="ECO:0000256" key="1">
    <source>
        <dbReference type="ARBA" id="ARBA00010790"/>
    </source>
</evidence>
<feature type="domain" description="Glucose-methanol-choline oxidoreductase C-terminal" evidence="2">
    <location>
        <begin position="110"/>
        <end position="240"/>
    </location>
</feature>